<keyword evidence="1" id="KW-1133">Transmembrane helix</keyword>
<dbReference type="STRING" id="1796616.A4V09_10720"/>
<dbReference type="Pfam" id="PF01569">
    <property type="entry name" value="PAP2"/>
    <property type="match status" value="1"/>
</dbReference>
<dbReference type="KEGG" id="byl:A4V09_10720"/>
<feature type="domain" description="Phosphatidic acid phosphatase type 2/haloperoxidase" evidence="2">
    <location>
        <begin position="130"/>
        <end position="208"/>
    </location>
</feature>
<evidence type="ECO:0000256" key="1">
    <source>
        <dbReference type="SAM" id="Phobius"/>
    </source>
</evidence>
<evidence type="ECO:0000259" key="2">
    <source>
        <dbReference type="Pfam" id="PF01569"/>
    </source>
</evidence>
<reference evidence="3" key="1">
    <citation type="submission" date="2017-04" db="EMBL/GenBank/DDBJ databases">
        <title>Complete Genome Sequences of Twelve Strains of a Stable Defined Moderately Diverse Mouse Microbiota 2 (sDMDMm2).</title>
        <authorList>
            <person name="Uchimura Y."/>
            <person name="Wyss M."/>
            <person name="Brugiroux S."/>
            <person name="Limenitakis J.P."/>
            <person name="Stecher B."/>
            <person name="McCoy K.D."/>
            <person name="Macpherson A.J."/>
        </authorList>
    </citation>
    <scope>NUCLEOTIDE SEQUENCE</scope>
    <source>
        <strain evidence="3">YL58</strain>
    </source>
</reference>
<proteinExistence type="predicted"/>
<dbReference type="RefSeq" id="WP_065542374.1">
    <property type="nucleotide sequence ID" value="NZ_CP015405.2"/>
</dbReference>
<feature type="transmembrane region" description="Helical" evidence="1">
    <location>
        <begin position="79"/>
        <end position="100"/>
    </location>
</feature>
<dbReference type="EMBL" id="CP015405">
    <property type="protein sequence ID" value="ANU76199.1"/>
    <property type="molecule type" value="Genomic_DNA"/>
</dbReference>
<gene>
    <name evidence="3" type="ORF">A4V09_10720</name>
</gene>
<dbReference type="Gene3D" id="1.20.144.10">
    <property type="entry name" value="Phosphatidic acid phosphatase type 2/haloperoxidase"/>
    <property type="match status" value="1"/>
</dbReference>
<dbReference type="Proteomes" id="UP000092574">
    <property type="component" value="Chromosome"/>
</dbReference>
<accession>A0A1C7ICH7</accession>
<dbReference type="AlphaFoldDB" id="A0A1C7ICH7"/>
<feature type="transmembrane region" description="Helical" evidence="1">
    <location>
        <begin position="183"/>
        <end position="201"/>
    </location>
</feature>
<keyword evidence="4" id="KW-1185">Reference proteome</keyword>
<name>A0A1C7ICH7_9FIRM</name>
<evidence type="ECO:0000313" key="4">
    <source>
        <dbReference type="Proteomes" id="UP000092574"/>
    </source>
</evidence>
<dbReference type="OrthoDB" id="9790723at2"/>
<feature type="transmembrane region" description="Helical" evidence="1">
    <location>
        <begin position="12"/>
        <end position="27"/>
    </location>
</feature>
<evidence type="ECO:0000313" key="3">
    <source>
        <dbReference type="EMBL" id="ANU76199.1"/>
    </source>
</evidence>
<feature type="transmembrane region" description="Helical" evidence="1">
    <location>
        <begin position="159"/>
        <end position="177"/>
    </location>
</feature>
<feature type="transmembrane region" description="Helical" evidence="1">
    <location>
        <begin position="47"/>
        <end position="73"/>
    </location>
</feature>
<keyword evidence="1" id="KW-0472">Membrane</keyword>
<sequence length="215" mass="25137">MNLLKKYKHTWIIPVYGIFYLTAFRYLEQRDVRPHIIHMKIDDYIPFCEYFIVPYLLWFAYIAVTVLYFSFFNDSKREFYQLIFTLGVGMTLFLVISYIYPNGQDLRPKLTGDSIFIELVRHLYRIDTPTNILPSIHVFNSVACCTAVFKNAKARKHPVLLGSTLLLTILIVMATVFLKQHTLVDVVAAFALNVFCCQMFYKAHPARQKQPAFVK</sequence>
<keyword evidence="1" id="KW-0812">Transmembrane</keyword>
<dbReference type="InterPro" id="IPR036938">
    <property type="entry name" value="PAP2/HPO_sf"/>
</dbReference>
<protein>
    <submittedName>
        <fullName evidence="3">Phosphoesterase</fullName>
    </submittedName>
</protein>
<dbReference type="InterPro" id="IPR000326">
    <property type="entry name" value="PAP2/HPO"/>
</dbReference>
<dbReference type="SUPFAM" id="SSF48317">
    <property type="entry name" value="Acid phosphatase/Vanadium-dependent haloperoxidase"/>
    <property type="match status" value="1"/>
</dbReference>
<organism evidence="3 4">
    <name type="scientific">Blautia pseudococcoides</name>
    <dbReference type="NCBI Taxonomy" id="1796616"/>
    <lineage>
        <taxon>Bacteria</taxon>
        <taxon>Bacillati</taxon>
        <taxon>Bacillota</taxon>
        <taxon>Clostridia</taxon>
        <taxon>Lachnospirales</taxon>
        <taxon>Lachnospiraceae</taxon>
        <taxon>Blautia</taxon>
    </lineage>
</organism>